<comment type="caution">
    <text evidence="3">The sequence shown here is derived from an EMBL/GenBank/DDBJ whole genome shotgun (WGS) entry which is preliminary data.</text>
</comment>
<evidence type="ECO:0000313" key="3">
    <source>
        <dbReference type="EMBL" id="PPE75100.1"/>
    </source>
</evidence>
<proteinExistence type="predicted"/>
<dbReference type="EMBL" id="PSNW01000002">
    <property type="protein sequence ID" value="PPE75100.1"/>
    <property type="molecule type" value="Genomic_DNA"/>
</dbReference>
<dbReference type="PANTHER" id="PTHR34406">
    <property type="entry name" value="PROTEIN YCEI"/>
    <property type="match status" value="1"/>
</dbReference>
<feature type="domain" description="Lipid/polyisoprenoid-binding YceI-like" evidence="2">
    <location>
        <begin position="24"/>
        <end position="187"/>
    </location>
</feature>
<gene>
    <name evidence="3" type="ORF">C3942_05335</name>
</gene>
<dbReference type="Proteomes" id="UP000238220">
    <property type="component" value="Unassembled WGS sequence"/>
</dbReference>
<dbReference type="InterPro" id="IPR007372">
    <property type="entry name" value="Lipid/polyisoprenoid-bd_YceI"/>
</dbReference>
<dbReference type="RefSeq" id="WP_104229326.1">
    <property type="nucleotide sequence ID" value="NZ_PSNW01000002.1"/>
</dbReference>
<evidence type="ECO:0000313" key="4">
    <source>
        <dbReference type="Proteomes" id="UP000238220"/>
    </source>
</evidence>
<dbReference type="SUPFAM" id="SSF101874">
    <property type="entry name" value="YceI-like"/>
    <property type="match status" value="1"/>
</dbReference>
<dbReference type="InterPro" id="IPR036761">
    <property type="entry name" value="TTHA0802/YceI-like_sf"/>
</dbReference>
<feature type="signal peptide" evidence="1">
    <location>
        <begin position="1"/>
        <end position="20"/>
    </location>
</feature>
<accession>A0A2S5TJD4</accession>
<dbReference type="AlphaFoldDB" id="A0A2S5TJD4"/>
<organism evidence="3 4">
    <name type="scientific">Solimonas fluminis</name>
    <dbReference type="NCBI Taxonomy" id="2086571"/>
    <lineage>
        <taxon>Bacteria</taxon>
        <taxon>Pseudomonadati</taxon>
        <taxon>Pseudomonadota</taxon>
        <taxon>Gammaproteobacteria</taxon>
        <taxon>Nevskiales</taxon>
        <taxon>Nevskiaceae</taxon>
        <taxon>Solimonas</taxon>
    </lineage>
</organism>
<name>A0A2S5TJD4_9GAMM</name>
<dbReference type="SMART" id="SM00867">
    <property type="entry name" value="YceI"/>
    <property type="match status" value="1"/>
</dbReference>
<evidence type="ECO:0000259" key="2">
    <source>
        <dbReference type="SMART" id="SM00867"/>
    </source>
</evidence>
<keyword evidence="4" id="KW-1185">Reference proteome</keyword>
<dbReference type="PANTHER" id="PTHR34406:SF1">
    <property type="entry name" value="PROTEIN YCEI"/>
    <property type="match status" value="1"/>
</dbReference>
<dbReference type="Pfam" id="PF04264">
    <property type="entry name" value="YceI"/>
    <property type="match status" value="1"/>
</dbReference>
<sequence length="197" mass="21617">MKKSLLAAVLLSAATLSAQAAESTYKIDPTHTFPTFEISHLGFSTFRGRFDKTEGSITLDIAKKTGSVDVTIDANSISTGVAKLDEHLKNEDFFDTKKYPTISFKSTKFKFDGDKLDEVTGDLTMHGVTKPVTLDVDDFVCKQHPLAGVWACGANLETKIKRSEWGISKYSPNVGEEVELKIEVEAHQQKDAAGSKR</sequence>
<dbReference type="OrthoDB" id="9811006at2"/>
<protein>
    <submittedName>
        <fullName evidence="3">Polyisoprenoid-binding protein</fullName>
    </submittedName>
</protein>
<reference evidence="3 4" key="1">
    <citation type="submission" date="2018-02" db="EMBL/GenBank/DDBJ databases">
        <title>Genome sequencing of Solimonas sp. HR-BB.</title>
        <authorList>
            <person name="Lee Y."/>
            <person name="Jeon C.O."/>
        </authorList>
    </citation>
    <scope>NUCLEOTIDE SEQUENCE [LARGE SCALE GENOMIC DNA]</scope>
    <source>
        <strain evidence="3 4">HR-BB</strain>
    </source>
</reference>
<evidence type="ECO:0000256" key="1">
    <source>
        <dbReference type="SAM" id="SignalP"/>
    </source>
</evidence>
<dbReference type="Gene3D" id="2.40.128.110">
    <property type="entry name" value="Lipid/polyisoprenoid-binding, YceI-like"/>
    <property type="match status" value="1"/>
</dbReference>
<feature type="chain" id="PRO_5015496808" evidence="1">
    <location>
        <begin position="21"/>
        <end position="197"/>
    </location>
</feature>
<keyword evidence="1" id="KW-0732">Signal</keyword>